<evidence type="ECO:0000256" key="1">
    <source>
        <dbReference type="SAM" id="MobiDB-lite"/>
    </source>
</evidence>
<organism evidence="2">
    <name type="scientific">Cupressus sempervirens</name>
    <name type="common">Italian cypress</name>
    <dbReference type="NCBI Taxonomy" id="13469"/>
    <lineage>
        <taxon>Eukaryota</taxon>
        <taxon>Viridiplantae</taxon>
        <taxon>Streptophyta</taxon>
        <taxon>Embryophyta</taxon>
        <taxon>Tracheophyta</taxon>
        <taxon>Spermatophyta</taxon>
        <taxon>Pinopsida</taxon>
        <taxon>Pinidae</taxon>
        <taxon>Conifers II</taxon>
        <taxon>Cupressales</taxon>
        <taxon>Cupressaceae</taxon>
        <taxon>Cupressus</taxon>
    </lineage>
</organism>
<feature type="non-terminal residue" evidence="2">
    <location>
        <position position="150"/>
    </location>
</feature>
<evidence type="ECO:0000313" key="2">
    <source>
        <dbReference type="EMBL" id="ACJ09635.1"/>
    </source>
</evidence>
<dbReference type="AlphaFoldDB" id="B6VEQ6"/>
<dbReference type="EMBL" id="FJ379996">
    <property type="protein sequence ID" value="ACJ09635.1"/>
    <property type="molecule type" value="mRNA"/>
</dbReference>
<protein>
    <submittedName>
        <fullName evidence="2">Putative dehydrin</fullName>
    </submittedName>
</protein>
<accession>B6VEQ6</accession>
<sequence>AGSQCDQTERGRCEEKKPGMVDTIKEKIPGQQHKLPGDGKQCGGQPGREESKKPGMVDIKQKLPGQHKNDVESEKIVQRRPAHLICESVYTLVHIASEHAWMRIMLCACRLVICCATRGSLRLSSDGEVGICGIIHRVSSTIRYLSVFRL</sequence>
<name>B6VEQ6_CUPSE</name>
<feature type="region of interest" description="Disordered" evidence="1">
    <location>
        <begin position="1"/>
        <end position="74"/>
    </location>
</feature>
<feature type="non-terminal residue" evidence="2">
    <location>
        <position position="1"/>
    </location>
</feature>
<proteinExistence type="evidence at transcript level"/>
<feature type="compositionally biased region" description="Basic and acidic residues" evidence="1">
    <location>
        <begin position="7"/>
        <end position="28"/>
    </location>
</feature>
<reference evidence="2" key="1">
    <citation type="submission" date="2008-10" db="EMBL/GenBank/DDBJ databases">
        <title>Cloning and characterization of cold regulated sequences in cypress (Cupressus sempervirens).</title>
        <authorList>
            <person name="Pedron L."/>
            <person name="Baldi P."/>
            <person name="La Porta N."/>
        </authorList>
    </citation>
    <scope>NUCLEOTIDE SEQUENCE</scope>
    <source>
        <strain evidence="2">Cyplp114</strain>
    </source>
</reference>
<feature type="compositionally biased region" description="Basic and acidic residues" evidence="1">
    <location>
        <begin position="47"/>
        <end position="74"/>
    </location>
</feature>